<dbReference type="EMBL" id="GL377302">
    <property type="protein sequence ID" value="EFJ03329.1"/>
    <property type="molecule type" value="Genomic_DNA"/>
</dbReference>
<dbReference type="AlphaFoldDB" id="D8PKV8"/>
<feature type="region of interest" description="Disordered" evidence="1">
    <location>
        <begin position="1"/>
        <end position="31"/>
    </location>
</feature>
<evidence type="ECO:0000256" key="1">
    <source>
        <dbReference type="SAM" id="MobiDB-lite"/>
    </source>
</evidence>
<proteinExistence type="predicted"/>
<name>D8PKV8_SCHCM</name>
<dbReference type="Proteomes" id="UP000007431">
    <property type="component" value="Unassembled WGS sequence"/>
</dbReference>
<dbReference type="KEGG" id="scm:SCHCO_0255201"/>
<evidence type="ECO:0000313" key="2">
    <source>
        <dbReference type="EMBL" id="EFJ03329.1"/>
    </source>
</evidence>
<dbReference type="eggNOG" id="ENOG502SD67">
    <property type="taxonomic scope" value="Eukaryota"/>
</dbReference>
<keyword evidence="3" id="KW-1185">Reference proteome</keyword>
<dbReference type="InParanoid" id="D8PKV8"/>
<dbReference type="GeneID" id="9588577"/>
<protein>
    <submittedName>
        <fullName evidence="2">Uncharacterized protein</fullName>
    </submittedName>
</protein>
<gene>
    <name evidence="2" type="ORF">SCHCODRAFT_255201</name>
</gene>
<organism evidence="3">
    <name type="scientific">Schizophyllum commune (strain H4-8 / FGSC 9210)</name>
    <name type="common">Split gill fungus</name>
    <dbReference type="NCBI Taxonomy" id="578458"/>
    <lineage>
        <taxon>Eukaryota</taxon>
        <taxon>Fungi</taxon>
        <taxon>Dikarya</taxon>
        <taxon>Basidiomycota</taxon>
        <taxon>Agaricomycotina</taxon>
        <taxon>Agaricomycetes</taxon>
        <taxon>Agaricomycetidae</taxon>
        <taxon>Agaricales</taxon>
        <taxon>Schizophyllaceae</taxon>
        <taxon>Schizophyllum</taxon>
    </lineage>
</organism>
<dbReference type="OrthoDB" id="2876114at2759"/>
<sequence>MHLGLRVPHSRSGDFHSRPTETHGCPAATSERKRPIYADKPMEALRHYHTFMKTNEEQRGVTDPWKGNMRGLQDYAIVLARSRTNDTEAKKLLSKTTNTGSGLELRHIVVGKIYLARVLRRLGEIKNAETMEKWLINWFKKNPNRINDNILVQLFTTDIDPKTDPVLLGLGGSGWLEERRATLRSEHRIARICRNCGKNSRECQKINHPYHKEAAAQLAHIAKLKESGQTAEARRAAQWQEFRTLPALPANTTLLAHALSLKRDPARSRTHIVVKVVQHQPHATHAHDHFRFTHVGVFKLDDIYPEIEGIMGLNKGEGRVYIREMLEEFDAGPGRENKKEGANVRYPIFDLAFSPDPGHVQAYLSYGGMDHNAIMRNPYDPDWRKKMNRAGPPPEPVRFVRKNIKDSEHIFD</sequence>
<dbReference type="RefSeq" id="XP_003038231.1">
    <property type="nucleotide sequence ID" value="XM_003038185.1"/>
</dbReference>
<dbReference type="HOGENOM" id="CLU_039337_0_0_1"/>
<dbReference type="VEuPathDB" id="FungiDB:SCHCODRAFT_0255201"/>
<evidence type="ECO:0000313" key="3">
    <source>
        <dbReference type="Proteomes" id="UP000007431"/>
    </source>
</evidence>
<accession>D8PKV8</accession>
<dbReference type="OMA" id="NCHAREP"/>
<feature type="compositionally biased region" description="Basic and acidic residues" evidence="1">
    <location>
        <begin position="11"/>
        <end position="21"/>
    </location>
</feature>
<reference evidence="2 3" key="1">
    <citation type="journal article" date="2010" name="Nat. Biotechnol.">
        <title>Genome sequence of the model mushroom Schizophyllum commune.</title>
        <authorList>
            <person name="Ohm R.A."/>
            <person name="de Jong J.F."/>
            <person name="Lugones L.G."/>
            <person name="Aerts A."/>
            <person name="Kothe E."/>
            <person name="Stajich J.E."/>
            <person name="de Vries R.P."/>
            <person name="Record E."/>
            <person name="Levasseur A."/>
            <person name="Baker S.E."/>
            <person name="Bartholomew K.A."/>
            <person name="Coutinho P.M."/>
            <person name="Erdmann S."/>
            <person name="Fowler T.J."/>
            <person name="Gathman A.C."/>
            <person name="Lombard V."/>
            <person name="Henrissat B."/>
            <person name="Knabe N."/>
            <person name="Kuees U."/>
            <person name="Lilly W.W."/>
            <person name="Lindquist E."/>
            <person name="Lucas S."/>
            <person name="Magnuson J.K."/>
            <person name="Piumi F."/>
            <person name="Raudaskoski M."/>
            <person name="Salamov A."/>
            <person name="Schmutz J."/>
            <person name="Schwarze F.W.M.R."/>
            <person name="vanKuyk P.A."/>
            <person name="Horton J.S."/>
            <person name="Grigoriev I.V."/>
            <person name="Woesten H.A.B."/>
        </authorList>
    </citation>
    <scope>NUCLEOTIDE SEQUENCE [LARGE SCALE GENOMIC DNA]</scope>
    <source>
        <strain evidence="3">H4-8 / FGSC 9210</strain>
    </source>
</reference>